<reference evidence="3" key="1">
    <citation type="submission" date="2014-03" db="EMBL/GenBank/DDBJ databases">
        <authorList>
            <person name="Aksoy S."/>
            <person name="Warren W."/>
            <person name="Wilson R.K."/>
        </authorList>
    </citation>
    <scope>NUCLEOTIDE SEQUENCE [LARGE SCALE GENOMIC DNA]</scope>
    <source>
        <strain evidence="3">IAEA</strain>
    </source>
</reference>
<protein>
    <submittedName>
        <fullName evidence="2">Uncharacterized protein</fullName>
    </submittedName>
</protein>
<dbReference type="EnsemblMetazoa" id="GPAI015421-RA">
    <property type="protein sequence ID" value="GPAI015421-PA"/>
    <property type="gene ID" value="GPAI015421"/>
</dbReference>
<evidence type="ECO:0000313" key="2">
    <source>
        <dbReference type="EnsemblMetazoa" id="GPAI015421-PA"/>
    </source>
</evidence>
<keyword evidence="3" id="KW-1185">Reference proteome</keyword>
<name>A0A1A9ZI88_GLOPL</name>
<accession>A0A1A9ZI88</accession>
<keyword evidence="1" id="KW-0812">Transmembrane</keyword>
<sequence>MQSNPTFGIHCSIAVRAAKDECLTWDMTCILGYHANGLMIDNELAGLKRYNCSSHFIIFTILSFSFGSNMPSPPSNRLLCLKCLCWQRNNSSKASCSATPAVAAAIYLLPSLLLIFGTKNLKMIK</sequence>
<proteinExistence type="predicted"/>
<evidence type="ECO:0000313" key="3">
    <source>
        <dbReference type="Proteomes" id="UP000092445"/>
    </source>
</evidence>
<reference evidence="2" key="2">
    <citation type="submission" date="2020-05" db="UniProtKB">
        <authorList>
            <consortium name="EnsemblMetazoa"/>
        </authorList>
    </citation>
    <scope>IDENTIFICATION</scope>
    <source>
        <strain evidence="2">IAEA</strain>
    </source>
</reference>
<organism evidence="2 3">
    <name type="scientific">Glossina pallidipes</name>
    <name type="common">Tsetse fly</name>
    <dbReference type="NCBI Taxonomy" id="7398"/>
    <lineage>
        <taxon>Eukaryota</taxon>
        <taxon>Metazoa</taxon>
        <taxon>Ecdysozoa</taxon>
        <taxon>Arthropoda</taxon>
        <taxon>Hexapoda</taxon>
        <taxon>Insecta</taxon>
        <taxon>Pterygota</taxon>
        <taxon>Neoptera</taxon>
        <taxon>Endopterygota</taxon>
        <taxon>Diptera</taxon>
        <taxon>Brachycera</taxon>
        <taxon>Muscomorpha</taxon>
        <taxon>Hippoboscoidea</taxon>
        <taxon>Glossinidae</taxon>
        <taxon>Glossina</taxon>
    </lineage>
</organism>
<dbReference type="VEuPathDB" id="VectorBase:GPAI015421"/>
<keyword evidence="1" id="KW-0472">Membrane</keyword>
<feature type="transmembrane region" description="Helical" evidence="1">
    <location>
        <begin position="98"/>
        <end position="116"/>
    </location>
</feature>
<evidence type="ECO:0000256" key="1">
    <source>
        <dbReference type="SAM" id="Phobius"/>
    </source>
</evidence>
<keyword evidence="1" id="KW-1133">Transmembrane helix</keyword>
<dbReference type="AlphaFoldDB" id="A0A1A9ZI88"/>
<dbReference type="Proteomes" id="UP000092445">
    <property type="component" value="Unassembled WGS sequence"/>
</dbReference>